<gene>
    <name evidence="6" type="ORF">OPV22_005656</name>
</gene>
<dbReference type="Gene3D" id="1.10.110.10">
    <property type="entry name" value="Plant lipid-transfer and hydrophobic proteins"/>
    <property type="match status" value="1"/>
</dbReference>
<feature type="chain" id="PRO_5043462709" description="Bifunctional inhibitor/plant lipid transfer protein/seed storage helical domain-containing protein" evidence="4">
    <location>
        <begin position="30"/>
        <end position="131"/>
    </location>
</feature>
<dbReference type="InterPro" id="IPR016140">
    <property type="entry name" value="Bifunc_inhib/LTP/seed_store"/>
</dbReference>
<feature type="domain" description="Bifunctional inhibitor/plant lipid transfer protein/seed storage helical" evidence="5">
    <location>
        <begin position="42"/>
        <end position="101"/>
    </location>
</feature>
<dbReference type="SMART" id="SM00499">
    <property type="entry name" value="AAI"/>
    <property type="match status" value="1"/>
</dbReference>
<dbReference type="EMBL" id="JAQQAF010000002">
    <property type="protein sequence ID" value="KAJ8504770.1"/>
    <property type="molecule type" value="Genomic_DNA"/>
</dbReference>
<keyword evidence="4" id="KW-0732">Signal</keyword>
<keyword evidence="7" id="KW-1185">Reference proteome</keyword>
<dbReference type="GO" id="GO:0005576">
    <property type="term" value="C:extracellular region"/>
    <property type="evidence" value="ECO:0007669"/>
    <property type="project" value="UniProtKB-SubCell"/>
</dbReference>
<evidence type="ECO:0000313" key="6">
    <source>
        <dbReference type="EMBL" id="KAJ8504770.1"/>
    </source>
</evidence>
<accession>A0AAV8RPN5</accession>
<feature type="signal peptide" evidence="4">
    <location>
        <begin position="1"/>
        <end position="29"/>
    </location>
</feature>
<evidence type="ECO:0000256" key="3">
    <source>
        <dbReference type="ARBA" id="ARBA00038300"/>
    </source>
</evidence>
<sequence length="131" mass="13516">MNKQTAMAASKPVLRLAATVLLLVALTLARPQPAWSQPSQNCSAALVGLATCAPYAIPGSHGSPSDGCCTAMKGVDRVCLCDTLNIISRMPAACKLSPVTCSDLPSTMSSSLRLSLFLALHVSVDTPCIDG</sequence>
<evidence type="ECO:0000256" key="4">
    <source>
        <dbReference type="SAM" id="SignalP"/>
    </source>
</evidence>
<dbReference type="AlphaFoldDB" id="A0AAV8RPN5"/>
<evidence type="ECO:0000259" key="5">
    <source>
        <dbReference type="SMART" id="SM00499"/>
    </source>
</evidence>
<protein>
    <recommendedName>
        <fullName evidence="5">Bifunctional inhibitor/plant lipid transfer protein/seed storage helical domain-containing protein</fullName>
    </recommendedName>
</protein>
<dbReference type="Proteomes" id="UP001222027">
    <property type="component" value="Unassembled WGS sequence"/>
</dbReference>
<evidence type="ECO:0000313" key="7">
    <source>
        <dbReference type="Proteomes" id="UP001222027"/>
    </source>
</evidence>
<evidence type="ECO:0000256" key="1">
    <source>
        <dbReference type="ARBA" id="ARBA00004613"/>
    </source>
</evidence>
<evidence type="ECO:0000256" key="2">
    <source>
        <dbReference type="ARBA" id="ARBA00022525"/>
    </source>
</evidence>
<dbReference type="PANTHER" id="PTHR35501">
    <property type="entry name" value="PROTEIN YY1"/>
    <property type="match status" value="1"/>
</dbReference>
<name>A0AAV8RPN5_ENSVE</name>
<comment type="caution">
    <text evidence="6">The sequence shown here is derived from an EMBL/GenBank/DDBJ whole genome shotgun (WGS) entry which is preliminary data.</text>
</comment>
<organism evidence="6 7">
    <name type="scientific">Ensete ventricosum</name>
    <name type="common">Abyssinian banana</name>
    <name type="synonym">Musa ensete</name>
    <dbReference type="NCBI Taxonomy" id="4639"/>
    <lineage>
        <taxon>Eukaryota</taxon>
        <taxon>Viridiplantae</taxon>
        <taxon>Streptophyta</taxon>
        <taxon>Embryophyta</taxon>
        <taxon>Tracheophyta</taxon>
        <taxon>Spermatophyta</taxon>
        <taxon>Magnoliopsida</taxon>
        <taxon>Liliopsida</taxon>
        <taxon>Zingiberales</taxon>
        <taxon>Musaceae</taxon>
        <taxon>Ensete</taxon>
    </lineage>
</organism>
<comment type="subcellular location">
    <subcellularLocation>
        <location evidence="1">Secreted</location>
    </subcellularLocation>
</comment>
<dbReference type="SUPFAM" id="SSF47699">
    <property type="entry name" value="Bifunctional inhibitor/lipid-transfer protein/seed storage 2S albumin"/>
    <property type="match status" value="1"/>
</dbReference>
<dbReference type="Pfam" id="PF14368">
    <property type="entry name" value="LTP_2"/>
    <property type="match status" value="1"/>
</dbReference>
<dbReference type="InterPro" id="IPR036312">
    <property type="entry name" value="Bifun_inhib/LTP/seed_sf"/>
</dbReference>
<reference evidence="6 7" key="1">
    <citation type="submission" date="2022-12" db="EMBL/GenBank/DDBJ databases">
        <title>Chromosome-scale assembly of the Ensete ventricosum genome.</title>
        <authorList>
            <person name="Dussert Y."/>
            <person name="Stocks J."/>
            <person name="Wendawek A."/>
            <person name="Woldeyes F."/>
            <person name="Nichols R.A."/>
            <person name="Borrell J.S."/>
        </authorList>
    </citation>
    <scope>NUCLEOTIDE SEQUENCE [LARGE SCALE GENOMIC DNA]</scope>
    <source>
        <strain evidence="7">cv. Maze</strain>
        <tissue evidence="6">Seeds</tissue>
    </source>
</reference>
<proteinExistence type="inferred from homology"/>
<comment type="similarity">
    <text evidence="3">Belongs to the A9/FIL1 family.</text>
</comment>
<keyword evidence="2" id="KW-0964">Secreted</keyword>
<dbReference type="PANTHER" id="PTHR35501:SF3">
    <property type="entry name" value="PROTEIN YY1"/>
    <property type="match status" value="1"/>
</dbReference>